<dbReference type="EMBL" id="BPLR01004329">
    <property type="protein sequence ID" value="GIX94050.1"/>
    <property type="molecule type" value="Genomic_DNA"/>
</dbReference>
<proteinExistence type="predicted"/>
<organism evidence="1 2">
    <name type="scientific">Caerostris extrusa</name>
    <name type="common">Bark spider</name>
    <name type="synonym">Caerostris bankana</name>
    <dbReference type="NCBI Taxonomy" id="172846"/>
    <lineage>
        <taxon>Eukaryota</taxon>
        <taxon>Metazoa</taxon>
        <taxon>Ecdysozoa</taxon>
        <taxon>Arthropoda</taxon>
        <taxon>Chelicerata</taxon>
        <taxon>Arachnida</taxon>
        <taxon>Araneae</taxon>
        <taxon>Araneomorphae</taxon>
        <taxon>Entelegynae</taxon>
        <taxon>Araneoidea</taxon>
        <taxon>Araneidae</taxon>
        <taxon>Caerostris</taxon>
    </lineage>
</organism>
<comment type="caution">
    <text evidence="1">The sequence shown here is derived from an EMBL/GenBank/DDBJ whole genome shotgun (WGS) entry which is preliminary data.</text>
</comment>
<dbReference type="Proteomes" id="UP001054945">
    <property type="component" value="Unassembled WGS sequence"/>
</dbReference>
<gene>
    <name evidence="1" type="ORF">CEXT_259221</name>
</gene>
<evidence type="ECO:0000313" key="2">
    <source>
        <dbReference type="Proteomes" id="UP001054945"/>
    </source>
</evidence>
<evidence type="ECO:0000313" key="1">
    <source>
        <dbReference type="EMBL" id="GIX94050.1"/>
    </source>
</evidence>
<sequence length="77" mass="8834">MHHAKPIFFHCRQTRCSPRCLRMICGTQSYPELLGGGLKQKKAGIGRRTDYFANPLILPKTLFHYSLGIPYEKTILL</sequence>
<reference evidence="1 2" key="1">
    <citation type="submission" date="2021-06" db="EMBL/GenBank/DDBJ databases">
        <title>Caerostris extrusa draft genome.</title>
        <authorList>
            <person name="Kono N."/>
            <person name="Arakawa K."/>
        </authorList>
    </citation>
    <scope>NUCLEOTIDE SEQUENCE [LARGE SCALE GENOMIC DNA]</scope>
</reference>
<accession>A0AAV4PBS6</accession>
<name>A0AAV4PBS6_CAEEX</name>
<dbReference type="AlphaFoldDB" id="A0AAV4PBS6"/>
<protein>
    <submittedName>
        <fullName evidence="1">Uncharacterized protein</fullName>
    </submittedName>
</protein>
<keyword evidence="2" id="KW-1185">Reference proteome</keyword>